<evidence type="ECO:0000313" key="2">
    <source>
        <dbReference type="EMBL" id="KAH9380866.1"/>
    </source>
</evidence>
<name>A0A9J6GZK5_HAELO</name>
<keyword evidence="3" id="KW-1185">Reference proteome</keyword>
<sequence length="187" mass="20393">MIHGEAAEKITVIHLCDLTSFFFPAVALPSPLRTVLLTPTPYALRHAFSLPPYSSCAPAPAKRWPPPSTLRRRSCPVESGPAETSFSSGPLLPPSSHCGPRLGGVPRPVAESKMAIYLDRGARSRDDDAGDLAQDIRGRRTTPRARDHRMAALIDPDTTAARHIGISLSYASSFLYIYIYILSHFTV</sequence>
<gene>
    <name evidence="2" type="ORF">HPB48_012488</name>
</gene>
<protein>
    <submittedName>
        <fullName evidence="2">Uncharacterized protein</fullName>
    </submittedName>
</protein>
<comment type="caution">
    <text evidence="2">The sequence shown here is derived from an EMBL/GenBank/DDBJ whole genome shotgun (WGS) entry which is preliminary data.</text>
</comment>
<evidence type="ECO:0000313" key="3">
    <source>
        <dbReference type="Proteomes" id="UP000821853"/>
    </source>
</evidence>
<organism evidence="2 3">
    <name type="scientific">Haemaphysalis longicornis</name>
    <name type="common">Bush tick</name>
    <dbReference type="NCBI Taxonomy" id="44386"/>
    <lineage>
        <taxon>Eukaryota</taxon>
        <taxon>Metazoa</taxon>
        <taxon>Ecdysozoa</taxon>
        <taxon>Arthropoda</taxon>
        <taxon>Chelicerata</taxon>
        <taxon>Arachnida</taxon>
        <taxon>Acari</taxon>
        <taxon>Parasitiformes</taxon>
        <taxon>Ixodida</taxon>
        <taxon>Ixodoidea</taxon>
        <taxon>Ixodidae</taxon>
        <taxon>Haemaphysalinae</taxon>
        <taxon>Haemaphysalis</taxon>
    </lineage>
</organism>
<feature type="region of interest" description="Disordered" evidence="1">
    <location>
        <begin position="60"/>
        <end position="90"/>
    </location>
</feature>
<reference evidence="2 3" key="1">
    <citation type="journal article" date="2020" name="Cell">
        <title>Large-Scale Comparative Analyses of Tick Genomes Elucidate Their Genetic Diversity and Vector Capacities.</title>
        <authorList>
            <consortium name="Tick Genome and Microbiome Consortium (TIGMIC)"/>
            <person name="Jia N."/>
            <person name="Wang J."/>
            <person name="Shi W."/>
            <person name="Du L."/>
            <person name="Sun Y."/>
            <person name="Zhan W."/>
            <person name="Jiang J.F."/>
            <person name="Wang Q."/>
            <person name="Zhang B."/>
            <person name="Ji P."/>
            <person name="Bell-Sakyi L."/>
            <person name="Cui X.M."/>
            <person name="Yuan T.T."/>
            <person name="Jiang B.G."/>
            <person name="Yang W.F."/>
            <person name="Lam T.T."/>
            <person name="Chang Q.C."/>
            <person name="Ding S.J."/>
            <person name="Wang X.J."/>
            <person name="Zhu J.G."/>
            <person name="Ruan X.D."/>
            <person name="Zhao L."/>
            <person name="Wei J.T."/>
            <person name="Ye R.Z."/>
            <person name="Que T.C."/>
            <person name="Du C.H."/>
            <person name="Zhou Y.H."/>
            <person name="Cheng J.X."/>
            <person name="Dai P.F."/>
            <person name="Guo W.B."/>
            <person name="Han X.H."/>
            <person name="Huang E.J."/>
            <person name="Li L.F."/>
            <person name="Wei W."/>
            <person name="Gao Y.C."/>
            <person name="Liu J.Z."/>
            <person name="Shao H.Z."/>
            <person name="Wang X."/>
            <person name="Wang C.C."/>
            <person name="Yang T.C."/>
            <person name="Huo Q.B."/>
            <person name="Li W."/>
            <person name="Chen H.Y."/>
            <person name="Chen S.E."/>
            <person name="Zhou L.G."/>
            <person name="Ni X.B."/>
            <person name="Tian J.H."/>
            <person name="Sheng Y."/>
            <person name="Liu T."/>
            <person name="Pan Y.S."/>
            <person name="Xia L.Y."/>
            <person name="Li J."/>
            <person name="Zhao F."/>
            <person name="Cao W.C."/>
        </authorList>
    </citation>
    <scope>NUCLEOTIDE SEQUENCE [LARGE SCALE GENOMIC DNA]</scope>
    <source>
        <strain evidence="2">HaeL-2018</strain>
    </source>
</reference>
<accession>A0A9J6GZK5</accession>
<dbReference type="Proteomes" id="UP000821853">
    <property type="component" value="Chromosome 9"/>
</dbReference>
<dbReference type="VEuPathDB" id="VectorBase:HLOH_051975"/>
<evidence type="ECO:0000256" key="1">
    <source>
        <dbReference type="SAM" id="MobiDB-lite"/>
    </source>
</evidence>
<dbReference type="EMBL" id="JABSTR010000011">
    <property type="protein sequence ID" value="KAH9380866.1"/>
    <property type="molecule type" value="Genomic_DNA"/>
</dbReference>
<dbReference type="AlphaFoldDB" id="A0A9J6GZK5"/>
<proteinExistence type="predicted"/>